<name>A0A4C1W988_EUMVA</name>
<comment type="caution">
    <text evidence="1">The sequence shown here is derived from an EMBL/GenBank/DDBJ whole genome shotgun (WGS) entry which is preliminary data.</text>
</comment>
<reference evidence="1 2" key="1">
    <citation type="journal article" date="2019" name="Commun. Biol.">
        <title>The bagworm genome reveals a unique fibroin gene that provides high tensile strength.</title>
        <authorList>
            <person name="Kono N."/>
            <person name="Nakamura H."/>
            <person name="Ohtoshi R."/>
            <person name="Tomita M."/>
            <person name="Numata K."/>
            <person name="Arakawa K."/>
        </authorList>
    </citation>
    <scope>NUCLEOTIDE SEQUENCE [LARGE SCALE GENOMIC DNA]</scope>
</reference>
<gene>
    <name evidence="1" type="ORF">EVAR_30317_1</name>
</gene>
<dbReference type="Proteomes" id="UP000299102">
    <property type="component" value="Unassembled WGS sequence"/>
</dbReference>
<organism evidence="1 2">
    <name type="scientific">Eumeta variegata</name>
    <name type="common">Bagworm moth</name>
    <name type="synonym">Eumeta japonica</name>
    <dbReference type="NCBI Taxonomy" id="151549"/>
    <lineage>
        <taxon>Eukaryota</taxon>
        <taxon>Metazoa</taxon>
        <taxon>Ecdysozoa</taxon>
        <taxon>Arthropoda</taxon>
        <taxon>Hexapoda</taxon>
        <taxon>Insecta</taxon>
        <taxon>Pterygota</taxon>
        <taxon>Neoptera</taxon>
        <taxon>Endopterygota</taxon>
        <taxon>Lepidoptera</taxon>
        <taxon>Glossata</taxon>
        <taxon>Ditrysia</taxon>
        <taxon>Tineoidea</taxon>
        <taxon>Psychidae</taxon>
        <taxon>Oiketicinae</taxon>
        <taxon>Eumeta</taxon>
    </lineage>
</organism>
<evidence type="ECO:0000313" key="2">
    <source>
        <dbReference type="Proteomes" id="UP000299102"/>
    </source>
</evidence>
<dbReference type="AlphaFoldDB" id="A0A4C1W988"/>
<dbReference type="EMBL" id="BGZK01000505">
    <property type="protein sequence ID" value="GBP47603.1"/>
    <property type="molecule type" value="Genomic_DNA"/>
</dbReference>
<evidence type="ECO:0000313" key="1">
    <source>
        <dbReference type="EMBL" id="GBP47603.1"/>
    </source>
</evidence>
<sequence>MRTAREFTAAHGHSQAQMSDLPRMGYLMEEEWVGGREVGMRPLYTLRGVFAPNDELRRMPSIINALDTCPRLQRHETATYITWAATKKFALPYCLRDKGPAENGYTDRRIFALDLKVWGSEADRGEFIGEFLPRIKVNLGKQFKPWVLDVAVASATTVVNGL</sequence>
<protein>
    <submittedName>
        <fullName evidence="1">Uncharacterized protein</fullName>
    </submittedName>
</protein>
<keyword evidence="2" id="KW-1185">Reference proteome</keyword>
<accession>A0A4C1W988</accession>
<proteinExistence type="predicted"/>